<reference evidence="8" key="3">
    <citation type="submission" date="2022-09" db="EMBL/GenBank/DDBJ databases">
        <authorList>
            <person name="Hitch T.C.A."/>
        </authorList>
    </citation>
    <scope>NUCLEOTIDE SEQUENCE</scope>
    <source>
        <strain evidence="8">Sanger_19</strain>
    </source>
</reference>
<evidence type="ECO:0000313" key="10">
    <source>
        <dbReference type="Proteomes" id="UP001209666"/>
    </source>
</evidence>
<dbReference type="PANTHER" id="PTHR42792:SF2">
    <property type="entry name" value="FLAGELLIN"/>
    <property type="match status" value="1"/>
</dbReference>
<feature type="domain" description="Flagellin N-terminal" evidence="5">
    <location>
        <begin position="3"/>
        <end position="139"/>
    </location>
</feature>
<dbReference type="GO" id="GO:0009288">
    <property type="term" value="C:bacterial-type flagellum"/>
    <property type="evidence" value="ECO:0007669"/>
    <property type="project" value="UniProtKB-SubCell"/>
</dbReference>
<dbReference type="EMBL" id="JAOQKI010000010">
    <property type="protein sequence ID" value="MCU6717271.1"/>
    <property type="molecule type" value="Genomic_DNA"/>
</dbReference>
<dbReference type="RefSeq" id="WP_117841879.1">
    <property type="nucleotide sequence ID" value="NZ_JAJEQW010000002.1"/>
</dbReference>
<dbReference type="Proteomes" id="UP001198893">
    <property type="component" value="Unassembled WGS sequence"/>
</dbReference>
<comment type="caution">
    <text evidence="7">The sequence shown here is derived from an EMBL/GenBank/DDBJ whole genome shotgun (WGS) entry which is preliminary data.</text>
</comment>
<sequence>MKVNHNMSAVITNKQLLRTENKVTEAMERLSSGLKINHSKDNPAGMAISNKLNLQIEGLDQASQNASDGISVLQTTDGALNEVTSLIQRMRELSVQAASDSNTPDDKKAIQQEVEELKKEINRVSKDTEFNTKSLLDGSIQRRVYGTNATRMAVSSNVTAADYTVTINQAAETAKKDADTVAFNDMTATIGASGKMKINSSSVEIEATDTYEQVFEKIRTAGELGETTVKADGGKLSFESTAYGETGKVEITISDAALAAQLGFNSMTPAVSYGTNAEVDIHAAGSGFSTTATAAVDGNKVTITDRDGFEMSFLTKSGLAAGSTAKLEVTDIGTMDLQVGANENQTIKVDIPEIDTETLYLDDLDVTTVTGADRAIVALDNALARVSSVRSAIGACENRLDSTVGSLDETSEDMTSALSRISDVDMAEEMTNYTQQNVLSQAAISVLSQANDIPQQVLQLLQ</sequence>
<dbReference type="SUPFAM" id="SSF64518">
    <property type="entry name" value="Phase 1 flagellin"/>
    <property type="match status" value="1"/>
</dbReference>
<evidence type="ECO:0000259" key="5">
    <source>
        <dbReference type="Pfam" id="PF00669"/>
    </source>
</evidence>
<evidence type="ECO:0000313" key="8">
    <source>
        <dbReference type="EMBL" id="MCU6717271.1"/>
    </source>
</evidence>
<dbReference type="GO" id="GO:0005198">
    <property type="term" value="F:structural molecule activity"/>
    <property type="evidence" value="ECO:0007669"/>
    <property type="project" value="UniProtKB-UniRule"/>
</dbReference>
<feature type="domain" description="Flagellin C-terminal" evidence="6">
    <location>
        <begin position="378"/>
        <end position="461"/>
    </location>
</feature>
<organism evidence="7 9">
    <name type="scientific">Roseburia amylophila</name>
    <dbReference type="NCBI Taxonomy" id="2981794"/>
    <lineage>
        <taxon>Bacteria</taxon>
        <taxon>Bacillati</taxon>
        <taxon>Bacillota</taxon>
        <taxon>Clostridia</taxon>
        <taxon>Lachnospirales</taxon>
        <taxon>Lachnospiraceae</taxon>
        <taxon>Roseburia</taxon>
    </lineage>
</organism>
<dbReference type="Proteomes" id="UP001209666">
    <property type="component" value="Unassembled WGS sequence"/>
</dbReference>
<evidence type="ECO:0000256" key="4">
    <source>
        <dbReference type="RuleBase" id="RU362073"/>
    </source>
</evidence>
<gene>
    <name evidence="7" type="ORF">LKD47_03850</name>
    <name evidence="8" type="ORF">OCV43_08275</name>
</gene>
<dbReference type="AlphaFoldDB" id="A0AAW4WGZ6"/>
<comment type="subcellular location">
    <subcellularLocation>
        <location evidence="4">Secreted</location>
    </subcellularLocation>
    <subcellularLocation>
        <location evidence="4">Bacterial flagellum</location>
    </subcellularLocation>
</comment>
<evidence type="ECO:0000256" key="3">
    <source>
        <dbReference type="ARBA" id="ARBA00023143"/>
    </source>
</evidence>
<evidence type="ECO:0000256" key="1">
    <source>
        <dbReference type="ARBA" id="ARBA00005709"/>
    </source>
</evidence>
<keyword evidence="7" id="KW-0966">Cell projection</keyword>
<dbReference type="Gene3D" id="3.30.70.2120">
    <property type="match status" value="1"/>
</dbReference>
<name>A0AAW4WGZ6_9FIRM</name>
<evidence type="ECO:0000256" key="2">
    <source>
        <dbReference type="ARBA" id="ARBA00020110"/>
    </source>
</evidence>
<keyword evidence="4" id="KW-0964">Secreted</keyword>
<comment type="similarity">
    <text evidence="1 4">Belongs to the bacterial flagellin family.</text>
</comment>
<dbReference type="InterPro" id="IPR001492">
    <property type="entry name" value="Flagellin"/>
</dbReference>
<reference evidence="7" key="2">
    <citation type="submission" date="2021-10" db="EMBL/GenBank/DDBJ databases">
        <title>Anaerobic single-cell dispensing facilitates the cultivation of human gut bacteria.</title>
        <authorList>
            <person name="Afrizal A."/>
        </authorList>
    </citation>
    <scope>NUCLEOTIDE SEQUENCE</scope>
    <source>
        <strain evidence="7">CLA-AA-H204</strain>
    </source>
</reference>
<evidence type="ECO:0000259" key="6">
    <source>
        <dbReference type="Pfam" id="PF00700"/>
    </source>
</evidence>
<dbReference type="PANTHER" id="PTHR42792">
    <property type="entry name" value="FLAGELLIN"/>
    <property type="match status" value="1"/>
</dbReference>
<proteinExistence type="inferred from homology"/>
<keyword evidence="7" id="KW-0282">Flagellum</keyword>
<dbReference type="Gene3D" id="1.20.1330.10">
    <property type="entry name" value="f41 fragment of flagellin, N-terminal domain"/>
    <property type="match status" value="2"/>
</dbReference>
<dbReference type="PRINTS" id="PR00207">
    <property type="entry name" value="FLAGELLIN"/>
</dbReference>
<dbReference type="Pfam" id="PF00700">
    <property type="entry name" value="Flagellin_C"/>
    <property type="match status" value="1"/>
</dbReference>
<dbReference type="InterPro" id="IPR001029">
    <property type="entry name" value="Flagellin_N"/>
</dbReference>
<comment type="function">
    <text evidence="4">Flagellin is the subunit protein which polymerizes to form the filaments of bacterial flagella.</text>
</comment>
<keyword evidence="7" id="KW-0969">Cilium</keyword>
<keyword evidence="10" id="KW-1185">Reference proteome</keyword>
<dbReference type="EMBL" id="JAJEQW010000002">
    <property type="protein sequence ID" value="MCC2241440.1"/>
    <property type="molecule type" value="Genomic_DNA"/>
</dbReference>
<dbReference type="InterPro" id="IPR046358">
    <property type="entry name" value="Flagellin_C"/>
</dbReference>
<reference evidence="8 10" key="1">
    <citation type="journal article" date="2021" name="ISME Commun">
        <title>Automated analysis of genomic sequences facilitates high-throughput and comprehensive description of bacteria.</title>
        <authorList>
            <person name="Hitch T.C.A."/>
        </authorList>
    </citation>
    <scope>NUCLEOTIDE SEQUENCE [LARGE SCALE GENOMIC DNA]</scope>
    <source>
        <strain evidence="8 10">Sanger_19</strain>
    </source>
</reference>
<dbReference type="GO" id="GO:0005576">
    <property type="term" value="C:extracellular region"/>
    <property type="evidence" value="ECO:0007669"/>
    <property type="project" value="UniProtKB-SubCell"/>
</dbReference>
<protein>
    <recommendedName>
        <fullName evidence="2 4">Flagellin</fullName>
    </recommendedName>
</protein>
<accession>A0AAW4WGZ6</accession>
<keyword evidence="3 4" id="KW-0975">Bacterial flagellum</keyword>
<evidence type="ECO:0000313" key="7">
    <source>
        <dbReference type="EMBL" id="MCC2241440.1"/>
    </source>
</evidence>
<evidence type="ECO:0000313" key="9">
    <source>
        <dbReference type="Proteomes" id="UP001198893"/>
    </source>
</evidence>
<dbReference type="Pfam" id="PF00669">
    <property type="entry name" value="Flagellin_N"/>
    <property type="match status" value="1"/>
</dbReference>